<dbReference type="GO" id="GO:0042030">
    <property type="term" value="F:ATPase inhibitor activity"/>
    <property type="evidence" value="ECO:0007669"/>
    <property type="project" value="UniProtKB-ARBA"/>
</dbReference>
<evidence type="ECO:0000259" key="8">
    <source>
        <dbReference type="SMART" id="SM00727"/>
    </source>
</evidence>
<dbReference type="InterPro" id="IPR041243">
    <property type="entry name" value="STI1/HOP_DP"/>
</dbReference>
<comment type="subunit">
    <text evidence="5">Part of a larger complex that includes HSP70, HSP90, and immunophilins.</text>
</comment>
<dbReference type="EMBL" id="KZ454995">
    <property type="protein sequence ID" value="PKI82465.1"/>
    <property type="molecule type" value="Genomic_DNA"/>
</dbReference>
<feature type="region of interest" description="Disordered" evidence="7">
    <location>
        <begin position="159"/>
        <end position="182"/>
    </location>
</feature>
<dbReference type="STRING" id="2020962.A0A2N1J7D0"/>
<keyword evidence="2" id="KW-0963">Cytoplasm</keyword>
<dbReference type="Pfam" id="PF13424">
    <property type="entry name" value="TPR_12"/>
    <property type="match status" value="1"/>
</dbReference>
<keyword evidence="3" id="KW-0677">Repeat</keyword>
<evidence type="ECO:0000256" key="7">
    <source>
        <dbReference type="SAM" id="MobiDB-lite"/>
    </source>
</evidence>
<feature type="compositionally biased region" description="Basic and acidic residues" evidence="7">
    <location>
        <begin position="31"/>
        <end position="45"/>
    </location>
</feature>
<dbReference type="PANTHER" id="PTHR22904">
    <property type="entry name" value="TPR REPEAT CONTAINING PROTEIN"/>
    <property type="match status" value="1"/>
</dbReference>
<dbReference type="Gene3D" id="1.10.260.100">
    <property type="match status" value="2"/>
</dbReference>
<dbReference type="OrthoDB" id="2423701at2759"/>
<dbReference type="AlphaFoldDB" id="A0A2N1J7D0"/>
<dbReference type="InterPro" id="IPR006636">
    <property type="entry name" value="STI1_HS-bd"/>
</dbReference>
<dbReference type="GO" id="GO:0051879">
    <property type="term" value="F:Hsp90 protein binding"/>
    <property type="evidence" value="ECO:0007669"/>
    <property type="project" value="TreeGrafter"/>
</dbReference>
<feature type="domain" description="STI1" evidence="8">
    <location>
        <begin position="710"/>
        <end position="749"/>
    </location>
</feature>
<reference evidence="9 10" key="1">
    <citation type="submission" date="2017-10" db="EMBL/GenBank/DDBJ databases">
        <title>A novel species of cold-tolerant Malassezia isolated from bats.</title>
        <authorList>
            <person name="Lorch J.M."/>
            <person name="Palmer J.M."/>
            <person name="Vanderwolf K.J."/>
            <person name="Schmidt K.Z."/>
            <person name="Verant M.L."/>
            <person name="Weller T.J."/>
            <person name="Blehert D.S."/>
        </authorList>
    </citation>
    <scope>NUCLEOTIDE SEQUENCE [LARGE SCALE GENOMIC DNA]</scope>
    <source>
        <strain evidence="9 10">NWHC:44797-103</strain>
    </source>
</reference>
<dbReference type="Pfam" id="PF17830">
    <property type="entry name" value="STI1-HOP_DP"/>
    <property type="match status" value="2"/>
</dbReference>
<evidence type="ECO:0000256" key="4">
    <source>
        <dbReference type="ARBA" id="ARBA00022803"/>
    </source>
</evidence>
<feature type="domain" description="STI1" evidence="8">
    <location>
        <begin position="326"/>
        <end position="368"/>
    </location>
</feature>
<dbReference type="FunFam" id="1.25.40.10:FF:000010">
    <property type="entry name" value="Stress-induced phosphoprotein 1"/>
    <property type="match status" value="1"/>
</dbReference>
<dbReference type="Proteomes" id="UP000232875">
    <property type="component" value="Unassembled WGS sequence"/>
</dbReference>
<evidence type="ECO:0000313" key="10">
    <source>
        <dbReference type="Proteomes" id="UP000232875"/>
    </source>
</evidence>
<evidence type="ECO:0000313" key="9">
    <source>
        <dbReference type="EMBL" id="PKI82465.1"/>
    </source>
</evidence>
<feature type="repeat" description="TPR" evidence="6">
    <location>
        <begin position="266"/>
        <end position="299"/>
    </location>
</feature>
<dbReference type="SMART" id="SM00727">
    <property type="entry name" value="STI1"/>
    <property type="match status" value="2"/>
</dbReference>
<keyword evidence="4 6" id="KW-0802">TPR repeat</keyword>
<comment type="subcellular location">
    <subcellularLocation>
        <location evidence="1">Cytoplasm</location>
    </subcellularLocation>
</comment>
<feature type="repeat" description="TPR" evidence="6">
    <location>
        <begin position="569"/>
        <end position="602"/>
    </location>
</feature>
<evidence type="ECO:0000256" key="6">
    <source>
        <dbReference type="PROSITE-ProRule" id="PRU00339"/>
    </source>
</evidence>
<evidence type="ECO:0000256" key="1">
    <source>
        <dbReference type="ARBA" id="ARBA00004496"/>
    </source>
</evidence>
<accession>A0A2N1J7D0</accession>
<dbReference type="PROSITE" id="PS50005">
    <property type="entry name" value="TPR"/>
    <property type="match status" value="4"/>
</dbReference>
<dbReference type="FunFam" id="1.10.260.100:FF:000004">
    <property type="entry name" value="Putative stress-induced-phosphoprotein 1"/>
    <property type="match status" value="1"/>
</dbReference>
<dbReference type="GO" id="GO:0005737">
    <property type="term" value="C:cytoplasm"/>
    <property type="evidence" value="ECO:0007669"/>
    <property type="project" value="UniProtKB-SubCell"/>
</dbReference>
<sequence>MSKTHRTRVQAMLADEAVPSAGVEALQETRAVPEEAPVRKRKDTESDTVALEPKRSRTSPPVDMEWEEFQRTVLTPSAAPPAKAYDYAVISAEPELLRDPAAANEAREAEAPETEEEQRARMERAARQDILERIELEQRAQDDADERVHALRARLAKIKAARAQRSDTPLSTSRPKETAGKRPLRPVKNMSVAELKAQGNASFAAKDYENAIKHYTSAIDAANQSGEKDGLHVLYSNRSASHAGLKHWDEALKDADKTIEANPNFAKGYGRKGSALHGAHKYDEAVAAYKQGLEKVPEDAGLKKGLADVERAQSPSMDPFGAMFKDPQLFAKLAMSPKTKPYLDDPSYVQKLQELQSGAANPMTVLQDQRMVETMGVLMGVDMQAFQRPEDVPDVAKPAETPKAAPPAETPEEPMPETNVDAKVDTGEAKARADADAQKKLGNEHYLKRDFAAAAEHYKKAWELCKDITYLNNLGAVYFEEGKYDECIKTCEEAVEQGRSMRADYKLVAKAFGRIGSAYLKKDDLDKAIFYFEKSLTEHRTPDVLERLRSTERAKRDRARAAYIDPAKAEEERTRGNALFKEGDFPGSVQAYTEAIRRNPDDPRGYTNRASAYTKLTALPEALKDADEAIKVDPNFVKAYIRKSNVLYAMKEYTKALEVTQRAADVDNAQEGGAQHQHEIQGQTSKCMQALYSQRSTESEEETLQRAMRDPEVASILQDPVMQSILQQAQSDPGALQDHMKNTAIRAKIQKLIAAGIIRTR</sequence>
<proteinExistence type="predicted"/>
<feature type="region of interest" description="Disordered" evidence="7">
    <location>
        <begin position="393"/>
        <end position="418"/>
    </location>
</feature>
<dbReference type="SMART" id="SM00028">
    <property type="entry name" value="TPR"/>
    <property type="match status" value="9"/>
</dbReference>
<dbReference type="InterPro" id="IPR019734">
    <property type="entry name" value="TPR_rpt"/>
</dbReference>
<dbReference type="Gene3D" id="1.25.40.10">
    <property type="entry name" value="Tetratricopeptide repeat domain"/>
    <property type="match status" value="3"/>
</dbReference>
<evidence type="ECO:0000256" key="5">
    <source>
        <dbReference type="ARBA" id="ARBA00064323"/>
    </source>
</evidence>
<dbReference type="FunFam" id="1.25.40.10:FF:000020">
    <property type="entry name" value="Stress-induced phosphoprotein 1"/>
    <property type="match status" value="1"/>
</dbReference>
<feature type="region of interest" description="Disordered" evidence="7">
    <location>
        <begin position="98"/>
        <end position="119"/>
    </location>
</feature>
<feature type="repeat" description="TPR" evidence="6">
    <location>
        <begin position="603"/>
        <end position="636"/>
    </location>
</feature>
<dbReference type="SUPFAM" id="SSF48452">
    <property type="entry name" value="TPR-like"/>
    <property type="match status" value="3"/>
</dbReference>
<keyword evidence="10" id="KW-1185">Reference proteome</keyword>
<evidence type="ECO:0000256" key="2">
    <source>
        <dbReference type="ARBA" id="ARBA00022490"/>
    </source>
</evidence>
<dbReference type="FunFam" id="1.25.40.10:FF:000027">
    <property type="entry name" value="stress-induced-phosphoprotein 1 isoform X1"/>
    <property type="match status" value="1"/>
</dbReference>
<protein>
    <submittedName>
        <fullName evidence="9">Sti1p</fullName>
    </submittedName>
</protein>
<feature type="repeat" description="TPR" evidence="6">
    <location>
        <begin position="509"/>
        <end position="542"/>
    </location>
</feature>
<dbReference type="Pfam" id="PF13432">
    <property type="entry name" value="TPR_16"/>
    <property type="match status" value="1"/>
</dbReference>
<dbReference type="InterPro" id="IPR011990">
    <property type="entry name" value="TPR-like_helical_dom_sf"/>
</dbReference>
<feature type="region of interest" description="Disordered" evidence="7">
    <location>
        <begin position="1"/>
        <end position="62"/>
    </location>
</feature>
<organism evidence="9 10">
    <name type="scientific">Malassezia vespertilionis</name>
    <dbReference type="NCBI Taxonomy" id="2020962"/>
    <lineage>
        <taxon>Eukaryota</taxon>
        <taxon>Fungi</taxon>
        <taxon>Dikarya</taxon>
        <taxon>Basidiomycota</taxon>
        <taxon>Ustilaginomycotina</taxon>
        <taxon>Malasseziomycetes</taxon>
        <taxon>Malasseziales</taxon>
        <taxon>Malasseziaceae</taxon>
        <taxon>Malassezia</taxon>
    </lineage>
</organism>
<dbReference type="FunFam" id="1.10.260.100:FF:000002">
    <property type="entry name" value="Stress-induced-phosphoprotein 1 (Hsp70/Hsp90-organizing)"/>
    <property type="match status" value="1"/>
</dbReference>
<gene>
    <name evidence="9" type="primary">STI1</name>
    <name evidence="9" type="ORF">MVES_003643</name>
</gene>
<evidence type="ECO:0000256" key="3">
    <source>
        <dbReference type="ARBA" id="ARBA00022737"/>
    </source>
</evidence>
<dbReference type="PANTHER" id="PTHR22904:SF523">
    <property type="entry name" value="STRESS-INDUCED-PHOSPHOPROTEIN 1"/>
    <property type="match status" value="1"/>
</dbReference>
<dbReference type="Pfam" id="PF13414">
    <property type="entry name" value="TPR_11"/>
    <property type="match status" value="1"/>
</dbReference>
<name>A0A2N1J7D0_9BASI</name>